<reference evidence="3 4" key="1">
    <citation type="submission" date="2023-07" db="EMBL/GenBank/DDBJ databases">
        <title>Sorghum-associated microbial communities from plants grown in Nebraska, USA.</title>
        <authorList>
            <person name="Schachtman D."/>
        </authorList>
    </citation>
    <scope>NUCLEOTIDE SEQUENCE [LARGE SCALE GENOMIC DNA]</scope>
    <source>
        <strain evidence="3 4">584</strain>
    </source>
</reference>
<evidence type="ECO:0000259" key="2">
    <source>
        <dbReference type="Pfam" id="PF21304"/>
    </source>
</evidence>
<dbReference type="Pfam" id="PF21304">
    <property type="entry name" value="T3S_SPI-1_N0"/>
    <property type="match status" value="1"/>
</dbReference>
<proteinExistence type="predicted"/>
<dbReference type="Gene3D" id="3.30.1370.120">
    <property type="match status" value="1"/>
</dbReference>
<evidence type="ECO:0000259" key="1">
    <source>
        <dbReference type="Pfam" id="PF03958"/>
    </source>
</evidence>
<evidence type="ECO:0000313" key="3">
    <source>
        <dbReference type="EMBL" id="MDR6293273.1"/>
    </source>
</evidence>
<name>A0ABU1JY95_9PROT</name>
<dbReference type="PANTHER" id="PTHR30332:SF5">
    <property type="entry name" value="SPI-1 TYPE 3 SECRETION SYSTEM SECRETIN"/>
    <property type="match status" value="1"/>
</dbReference>
<evidence type="ECO:0000313" key="4">
    <source>
        <dbReference type="Proteomes" id="UP001262410"/>
    </source>
</evidence>
<dbReference type="Pfam" id="PF03958">
    <property type="entry name" value="Secretin_N"/>
    <property type="match status" value="1"/>
</dbReference>
<protein>
    <submittedName>
        <fullName evidence="3">Type II secretory pathway component GspD/PulD (Secretin)</fullName>
    </submittedName>
</protein>
<dbReference type="EMBL" id="JAVDPW010000011">
    <property type="protein sequence ID" value="MDR6293273.1"/>
    <property type="molecule type" value="Genomic_DNA"/>
</dbReference>
<feature type="domain" description="NolW-like" evidence="1">
    <location>
        <begin position="155"/>
        <end position="211"/>
    </location>
</feature>
<dbReference type="InterPro" id="IPR049034">
    <property type="entry name" value="T3S_SPI-1_N0"/>
</dbReference>
<dbReference type="RefSeq" id="WP_309800103.1">
    <property type="nucleotide sequence ID" value="NZ_JAVDPW010000011.1"/>
</dbReference>
<keyword evidence="4" id="KW-1185">Reference proteome</keyword>
<dbReference type="InterPro" id="IPR038591">
    <property type="entry name" value="NolW-like_sf"/>
</dbReference>
<dbReference type="PANTHER" id="PTHR30332">
    <property type="entry name" value="PROBABLE GENERAL SECRETION PATHWAY PROTEIN D"/>
    <property type="match status" value="1"/>
</dbReference>
<comment type="caution">
    <text evidence="3">The sequence shown here is derived from an EMBL/GenBank/DDBJ whole genome shotgun (WGS) entry which is preliminary data.</text>
</comment>
<sequence>MQAAKPIATRVSALITGFSPRWGRAAVALSILGMATALGPATGLAQQAPAGPAAIPAPASTAPAAVSGRGTMPWPDRPYPYVILDQDIRDVLAAFGSNLDVPVKVSDKVTGRVRGRLPQLTPQQLLDHLAASYGLQWYYDGQVLYVTTVEEAASEMVPLGAIGFEDLQASLASLHLDDPRFPLRPLLRANVALVSGPPRYVALVKETMQALQQAYQFQTTIVRGRIGKPGS</sequence>
<organism evidence="3 4">
    <name type="scientific">Inquilinus ginsengisoli</name>
    <dbReference type="NCBI Taxonomy" id="363840"/>
    <lineage>
        <taxon>Bacteria</taxon>
        <taxon>Pseudomonadati</taxon>
        <taxon>Pseudomonadota</taxon>
        <taxon>Alphaproteobacteria</taxon>
        <taxon>Rhodospirillales</taxon>
        <taxon>Rhodospirillaceae</taxon>
        <taxon>Inquilinus</taxon>
    </lineage>
</organism>
<dbReference type="InterPro" id="IPR005644">
    <property type="entry name" value="NolW-like"/>
</dbReference>
<gene>
    <name evidence="3" type="ORF">E9232_005823</name>
</gene>
<dbReference type="Gene3D" id="3.55.50.30">
    <property type="match status" value="1"/>
</dbReference>
<feature type="domain" description="SPI-1 type 3 secretion system secretin N0" evidence="2">
    <location>
        <begin position="81"/>
        <end position="146"/>
    </location>
</feature>
<dbReference type="InterPro" id="IPR050810">
    <property type="entry name" value="Bact_Secretion_Sys_Channel"/>
</dbReference>
<dbReference type="Proteomes" id="UP001262410">
    <property type="component" value="Unassembled WGS sequence"/>
</dbReference>
<accession>A0ABU1JY95</accession>